<sequence length="179" mass="19523">MAFWTQLLLLLWNNFLYRRRQPLLVELMWPIFLFFILVAVRHSHPPLEQHECHFPNKSLPSAGTVPRLQGLICNVNNTCFPRPTPAEEPGVLSNFRTPCKVSRLLADAPAVLGGPRAHRMLASLRQLMPTLRAARGAGAGEKAGPVAGRAGPGSERPPASTCWAVKQARGGACLGLSFA</sequence>
<dbReference type="Ensembl" id="ENSBMST00010000061.1">
    <property type="protein sequence ID" value="ENSBMSP00010000053.1"/>
    <property type="gene ID" value="ENSBMSG00010000059.1"/>
</dbReference>
<reference evidence="2" key="1">
    <citation type="submission" date="2023-09" db="UniProtKB">
        <authorList>
            <consortium name="Ensembl"/>
        </authorList>
    </citation>
    <scope>IDENTIFICATION</scope>
</reference>
<evidence type="ECO:0000256" key="1">
    <source>
        <dbReference type="SAM" id="MobiDB-lite"/>
    </source>
</evidence>
<proteinExistence type="predicted"/>
<evidence type="ECO:0008006" key="3">
    <source>
        <dbReference type="Google" id="ProtNLM"/>
    </source>
</evidence>
<accession>A0A8C0HST4</accession>
<protein>
    <recommendedName>
        <fullName evidence="3">ABCA7</fullName>
    </recommendedName>
</protein>
<feature type="region of interest" description="Disordered" evidence="1">
    <location>
        <begin position="136"/>
        <end position="159"/>
    </location>
</feature>
<dbReference type="AlphaFoldDB" id="A0A8C0HST4"/>
<organism evidence="2">
    <name type="scientific">Balaenoptera musculus</name>
    <name type="common">Blue whale</name>
    <dbReference type="NCBI Taxonomy" id="9771"/>
    <lineage>
        <taxon>Eukaryota</taxon>
        <taxon>Metazoa</taxon>
        <taxon>Chordata</taxon>
        <taxon>Craniata</taxon>
        <taxon>Vertebrata</taxon>
        <taxon>Euteleostomi</taxon>
        <taxon>Mammalia</taxon>
        <taxon>Eutheria</taxon>
        <taxon>Laurasiatheria</taxon>
        <taxon>Artiodactyla</taxon>
        <taxon>Whippomorpha</taxon>
        <taxon>Cetacea</taxon>
        <taxon>Mysticeti</taxon>
        <taxon>Balaenopteridae</taxon>
        <taxon>Balaenoptera</taxon>
    </lineage>
</organism>
<evidence type="ECO:0000313" key="2">
    <source>
        <dbReference type="Ensembl" id="ENSBMSP00010000053.1"/>
    </source>
</evidence>
<name>A0A8C0HST4_BALMU</name>
<dbReference type="GeneTree" id="ENSGT00940000161439"/>